<name>A0ACD3B9J2_9AGAR</name>
<dbReference type="Proteomes" id="UP000308600">
    <property type="component" value="Unassembled WGS sequence"/>
</dbReference>
<evidence type="ECO:0000313" key="2">
    <source>
        <dbReference type="Proteomes" id="UP000308600"/>
    </source>
</evidence>
<protein>
    <submittedName>
        <fullName evidence="1">Bola-like protein</fullName>
    </submittedName>
</protein>
<organism evidence="1 2">
    <name type="scientific">Pluteus cervinus</name>
    <dbReference type="NCBI Taxonomy" id="181527"/>
    <lineage>
        <taxon>Eukaryota</taxon>
        <taxon>Fungi</taxon>
        <taxon>Dikarya</taxon>
        <taxon>Basidiomycota</taxon>
        <taxon>Agaricomycotina</taxon>
        <taxon>Agaricomycetes</taxon>
        <taxon>Agaricomycetidae</taxon>
        <taxon>Agaricales</taxon>
        <taxon>Pluteineae</taxon>
        <taxon>Pluteaceae</taxon>
        <taxon>Pluteus</taxon>
    </lineage>
</organism>
<reference evidence="1 2" key="1">
    <citation type="journal article" date="2019" name="Nat. Ecol. Evol.">
        <title>Megaphylogeny resolves global patterns of mushroom evolution.</title>
        <authorList>
            <person name="Varga T."/>
            <person name="Krizsan K."/>
            <person name="Foldi C."/>
            <person name="Dima B."/>
            <person name="Sanchez-Garcia M."/>
            <person name="Sanchez-Ramirez S."/>
            <person name="Szollosi G.J."/>
            <person name="Szarkandi J.G."/>
            <person name="Papp V."/>
            <person name="Albert L."/>
            <person name="Andreopoulos W."/>
            <person name="Angelini C."/>
            <person name="Antonin V."/>
            <person name="Barry K.W."/>
            <person name="Bougher N.L."/>
            <person name="Buchanan P."/>
            <person name="Buyck B."/>
            <person name="Bense V."/>
            <person name="Catcheside P."/>
            <person name="Chovatia M."/>
            <person name="Cooper J."/>
            <person name="Damon W."/>
            <person name="Desjardin D."/>
            <person name="Finy P."/>
            <person name="Geml J."/>
            <person name="Haridas S."/>
            <person name="Hughes K."/>
            <person name="Justo A."/>
            <person name="Karasinski D."/>
            <person name="Kautmanova I."/>
            <person name="Kiss B."/>
            <person name="Kocsube S."/>
            <person name="Kotiranta H."/>
            <person name="LaButti K.M."/>
            <person name="Lechner B.E."/>
            <person name="Liimatainen K."/>
            <person name="Lipzen A."/>
            <person name="Lukacs Z."/>
            <person name="Mihaltcheva S."/>
            <person name="Morgado L.N."/>
            <person name="Niskanen T."/>
            <person name="Noordeloos M.E."/>
            <person name="Ohm R.A."/>
            <person name="Ortiz-Santana B."/>
            <person name="Ovrebo C."/>
            <person name="Racz N."/>
            <person name="Riley R."/>
            <person name="Savchenko A."/>
            <person name="Shiryaev A."/>
            <person name="Soop K."/>
            <person name="Spirin V."/>
            <person name="Szebenyi C."/>
            <person name="Tomsovsky M."/>
            <person name="Tulloss R.E."/>
            <person name="Uehling J."/>
            <person name="Grigoriev I.V."/>
            <person name="Vagvolgyi C."/>
            <person name="Papp T."/>
            <person name="Martin F.M."/>
            <person name="Miettinen O."/>
            <person name="Hibbett D.S."/>
            <person name="Nagy L.G."/>
        </authorList>
    </citation>
    <scope>NUCLEOTIDE SEQUENCE [LARGE SCALE GENOMIC DNA]</scope>
    <source>
        <strain evidence="1 2">NL-1719</strain>
    </source>
</reference>
<sequence>MSFLCRRLFSPISRLTTTTPTSLSRIHAPRLTSFYSTNDVVDPPTSEGEQKLVDMLKAKLTPTRVRVQDVSGGCGTFYAIEIESEAFKGLSMVKQHKLVSEALKQEIEGMHGLQIKTLIPS</sequence>
<keyword evidence="2" id="KW-1185">Reference proteome</keyword>
<accession>A0ACD3B9J2</accession>
<gene>
    <name evidence="1" type="ORF">BDN72DRAFT_833498</name>
</gene>
<evidence type="ECO:0000313" key="1">
    <source>
        <dbReference type="EMBL" id="TFK74505.1"/>
    </source>
</evidence>
<dbReference type="EMBL" id="ML208268">
    <property type="protein sequence ID" value="TFK74505.1"/>
    <property type="molecule type" value="Genomic_DNA"/>
</dbReference>
<proteinExistence type="predicted"/>